<protein>
    <submittedName>
        <fullName evidence="1">Uncharacterized protein</fullName>
    </submittedName>
</protein>
<name>A0A1L3MP60_9BACI</name>
<reference evidence="1 2" key="1">
    <citation type="journal article" date="2016" name="Sci. Rep.">
        <title>Complete genome sequence and transcriptomic analysis of a novel marine strain Bacillus weihaiensis reveals the mechanism of brown algae degradation.</title>
        <authorList>
            <person name="Zhu Y."/>
            <person name="Chen P."/>
            <person name="Bao Y."/>
            <person name="Men Y."/>
            <person name="Zeng Y."/>
            <person name="Yang J."/>
            <person name="Sun J."/>
            <person name="Sun Y."/>
        </authorList>
    </citation>
    <scope>NUCLEOTIDE SEQUENCE [LARGE SCALE GENOMIC DNA]</scope>
    <source>
        <strain evidence="1 2">Alg07</strain>
    </source>
</reference>
<dbReference type="Proteomes" id="UP000181936">
    <property type="component" value="Chromosome"/>
</dbReference>
<organism evidence="1 2">
    <name type="scientific">Bacillus weihaiensis</name>
    <dbReference type="NCBI Taxonomy" id="1547283"/>
    <lineage>
        <taxon>Bacteria</taxon>
        <taxon>Bacillati</taxon>
        <taxon>Bacillota</taxon>
        <taxon>Bacilli</taxon>
        <taxon>Bacillales</taxon>
        <taxon>Bacillaceae</taxon>
        <taxon>Bacillus</taxon>
    </lineage>
</organism>
<proteinExistence type="predicted"/>
<dbReference type="EMBL" id="CP016020">
    <property type="protein sequence ID" value="APH04151.1"/>
    <property type="molecule type" value="Genomic_DNA"/>
</dbReference>
<evidence type="ECO:0000313" key="2">
    <source>
        <dbReference type="Proteomes" id="UP000181936"/>
    </source>
</evidence>
<evidence type="ECO:0000313" key="1">
    <source>
        <dbReference type="EMBL" id="APH04151.1"/>
    </source>
</evidence>
<gene>
    <name evidence="1" type="ORF">A9C19_05000</name>
</gene>
<keyword evidence="2" id="KW-1185">Reference proteome</keyword>
<dbReference type="KEGG" id="bwh:A9C19_05000"/>
<dbReference type="AlphaFoldDB" id="A0A1L3MP60"/>
<sequence length="114" mass="13027">MKTLTFLHVTCAFFAFSTIDLVCYGKDDSQTALSYNLVLKQEVQTFGTQFLGLVKDAAKKQQISLLLFFFHRYIPSTLIDCAYKQGNFNVLVKNNKKAMGQKYPIAKYKQTSCF</sequence>
<accession>A0A1L3MP60</accession>